<keyword evidence="2" id="KW-1185">Reference proteome</keyword>
<gene>
    <name evidence="1" type="ORF">NRP21_07060</name>
</gene>
<proteinExistence type="predicted"/>
<evidence type="ECO:0000313" key="1">
    <source>
        <dbReference type="EMBL" id="MCR0981805.1"/>
    </source>
</evidence>
<evidence type="ECO:0000313" key="2">
    <source>
        <dbReference type="Proteomes" id="UP001524642"/>
    </source>
</evidence>
<dbReference type="Proteomes" id="UP001524642">
    <property type="component" value="Unassembled WGS sequence"/>
</dbReference>
<name>A0ABT1X126_9PROT</name>
<comment type="caution">
    <text evidence="1">The sequence shown here is derived from an EMBL/GenBank/DDBJ whole genome shotgun (WGS) entry which is preliminary data.</text>
</comment>
<dbReference type="RefSeq" id="WP_257715467.1">
    <property type="nucleotide sequence ID" value="NZ_JANJOU010000003.1"/>
</dbReference>
<sequence>MNALTPVQADARLVSSAELREPPMSRSLALDVARLTDPDREARALRHFDPRSVSTAQREEAEWAAEQFRALLAPVTRERLAMWLGGVNRGCRNPQDQDTFAMRFGAIAQDCGHLPAGCFTDESRRALYAETRFFPAAGDVLAVLEPIERSIRDRIAALERIAAPPLPAEPAPSGRAPRPQGEVAAVAATLTAWRANMAAQRQDLEAGSEGRPVSPRFVAPALLAVEYRKIVAQGGPMAPMAAMRLRVLEQKHGVTAAGGMG</sequence>
<protein>
    <submittedName>
        <fullName evidence="1">Uncharacterized protein</fullName>
    </submittedName>
</protein>
<organism evidence="1 2">
    <name type="scientific">Roseomonas populi</name>
    <dbReference type="NCBI Taxonomy" id="3121582"/>
    <lineage>
        <taxon>Bacteria</taxon>
        <taxon>Pseudomonadati</taxon>
        <taxon>Pseudomonadota</taxon>
        <taxon>Alphaproteobacteria</taxon>
        <taxon>Acetobacterales</taxon>
        <taxon>Roseomonadaceae</taxon>
        <taxon>Roseomonas</taxon>
    </lineage>
</organism>
<accession>A0ABT1X126</accession>
<dbReference type="EMBL" id="JANJOU010000003">
    <property type="protein sequence ID" value="MCR0981805.1"/>
    <property type="molecule type" value="Genomic_DNA"/>
</dbReference>
<reference evidence="1 2" key="1">
    <citation type="submission" date="2022-06" db="EMBL/GenBank/DDBJ databases">
        <title>Roseomonas CN29.</title>
        <authorList>
            <person name="Cheng Y."/>
            <person name="He X."/>
        </authorList>
    </citation>
    <scope>NUCLEOTIDE SEQUENCE [LARGE SCALE GENOMIC DNA]</scope>
    <source>
        <strain evidence="1 2">CN29</strain>
    </source>
</reference>